<feature type="signal peptide" evidence="1">
    <location>
        <begin position="1"/>
        <end position="18"/>
    </location>
</feature>
<gene>
    <name evidence="2" type="ORF">P5673_006219</name>
</gene>
<sequence length="77" mass="8903">MKLYVALAALMLISTVMGSSNLMKKLRLISPENDSNKASKPNNTVFTWPQDMMYQRLRRRKILLTYIILLAITSQRT</sequence>
<keyword evidence="3" id="KW-1185">Reference proteome</keyword>
<keyword evidence="1" id="KW-0732">Signal</keyword>
<proteinExistence type="predicted"/>
<dbReference type="AlphaFoldDB" id="A0AAD9QXK5"/>
<name>A0AAD9QXK5_ACRCE</name>
<organism evidence="2 3">
    <name type="scientific">Acropora cervicornis</name>
    <name type="common">Staghorn coral</name>
    <dbReference type="NCBI Taxonomy" id="6130"/>
    <lineage>
        <taxon>Eukaryota</taxon>
        <taxon>Metazoa</taxon>
        <taxon>Cnidaria</taxon>
        <taxon>Anthozoa</taxon>
        <taxon>Hexacorallia</taxon>
        <taxon>Scleractinia</taxon>
        <taxon>Astrocoeniina</taxon>
        <taxon>Acroporidae</taxon>
        <taxon>Acropora</taxon>
    </lineage>
</organism>
<evidence type="ECO:0000313" key="2">
    <source>
        <dbReference type="EMBL" id="KAK2569306.1"/>
    </source>
</evidence>
<protein>
    <submittedName>
        <fullName evidence="2">Uncharacterized protein</fullName>
    </submittedName>
</protein>
<evidence type="ECO:0000313" key="3">
    <source>
        <dbReference type="Proteomes" id="UP001249851"/>
    </source>
</evidence>
<reference evidence="2" key="2">
    <citation type="journal article" date="2023" name="Science">
        <title>Genomic signatures of disease resistance in endangered staghorn corals.</title>
        <authorList>
            <person name="Vollmer S.V."/>
            <person name="Selwyn J.D."/>
            <person name="Despard B.A."/>
            <person name="Roesel C.L."/>
        </authorList>
    </citation>
    <scope>NUCLEOTIDE SEQUENCE</scope>
    <source>
        <strain evidence="2">K2</strain>
    </source>
</reference>
<dbReference type="EMBL" id="JARQWQ010000010">
    <property type="protein sequence ID" value="KAK2569306.1"/>
    <property type="molecule type" value="Genomic_DNA"/>
</dbReference>
<evidence type="ECO:0000256" key="1">
    <source>
        <dbReference type="SAM" id="SignalP"/>
    </source>
</evidence>
<feature type="chain" id="PRO_5042202818" evidence="1">
    <location>
        <begin position="19"/>
        <end position="77"/>
    </location>
</feature>
<reference evidence="2" key="1">
    <citation type="journal article" date="2023" name="G3 (Bethesda)">
        <title>Whole genome assembly and annotation of the endangered Caribbean coral Acropora cervicornis.</title>
        <authorList>
            <person name="Selwyn J.D."/>
            <person name="Vollmer S.V."/>
        </authorList>
    </citation>
    <scope>NUCLEOTIDE SEQUENCE</scope>
    <source>
        <strain evidence="2">K2</strain>
    </source>
</reference>
<accession>A0AAD9QXK5</accession>
<comment type="caution">
    <text evidence="2">The sequence shown here is derived from an EMBL/GenBank/DDBJ whole genome shotgun (WGS) entry which is preliminary data.</text>
</comment>
<dbReference type="Proteomes" id="UP001249851">
    <property type="component" value="Unassembled WGS sequence"/>
</dbReference>